<reference evidence="1" key="1">
    <citation type="journal article" date="2015" name="Nature">
        <title>Complex archaea that bridge the gap between prokaryotes and eukaryotes.</title>
        <authorList>
            <person name="Spang A."/>
            <person name="Saw J.H."/>
            <person name="Jorgensen S.L."/>
            <person name="Zaremba-Niedzwiedzka K."/>
            <person name="Martijn J."/>
            <person name="Lind A.E."/>
            <person name="van Eijk R."/>
            <person name="Schleper C."/>
            <person name="Guy L."/>
            <person name="Ettema T.J."/>
        </authorList>
    </citation>
    <scope>NUCLEOTIDE SEQUENCE</scope>
</reference>
<proteinExistence type="predicted"/>
<organism evidence="1">
    <name type="scientific">marine sediment metagenome</name>
    <dbReference type="NCBI Taxonomy" id="412755"/>
    <lineage>
        <taxon>unclassified sequences</taxon>
        <taxon>metagenomes</taxon>
        <taxon>ecological metagenomes</taxon>
    </lineage>
</organism>
<protein>
    <submittedName>
        <fullName evidence="1">Uncharacterized protein</fullName>
    </submittedName>
</protein>
<sequence length="91" mass="9836">MGKDRGHAASYINLGRYRAGSALAQDARLGSTYRFLTDLAMPHFGSTVLQTAPDSSQQKLALAFADNLFHLGWAELVTGWLLLLAGAQIET</sequence>
<feature type="non-terminal residue" evidence="1">
    <location>
        <position position="91"/>
    </location>
</feature>
<comment type="caution">
    <text evidence="1">The sequence shown here is derived from an EMBL/GenBank/DDBJ whole genome shotgun (WGS) entry which is preliminary data.</text>
</comment>
<dbReference type="EMBL" id="LAZR01026599">
    <property type="protein sequence ID" value="KKL68225.1"/>
    <property type="molecule type" value="Genomic_DNA"/>
</dbReference>
<evidence type="ECO:0000313" key="1">
    <source>
        <dbReference type="EMBL" id="KKL68225.1"/>
    </source>
</evidence>
<name>A0A0F9GFL5_9ZZZZ</name>
<accession>A0A0F9GFL5</accession>
<gene>
    <name evidence="1" type="ORF">LCGC14_2127120</name>
</gene>
<dbReference type="AlphaFoldDB" id="A0A0F9GFL5"/>